<sequence>MKRWTGGVLILALASVLLFRWSLVGPKPAKSPENYSARDFFRGGSTAGSGNSKREAPSSEGSSPKKPRLVDREGLGDLFGPRNVSVEESRSLLVWDKMRLLLSWSDSLPDTARGIREASIVWKDLTVLLDRERFSQSENRGLIGNRDLNCPPFVSEVIEKESQGVAVLNVPCGVVEGSSISVVGIPHNGRGSFQIVLTGSRVSNETVPAIILHYNVSLPGENVTEEPFIVQNSWTDEYGWGQPERCPGHGSVRRDDAVDELSPCNWQEVRSSVDVNSNGSHSETVANSSASDGHGGANFPFTEGSLFTATFWHGFEGLHVTVNGRHETSFAYRETAEPWSISQVKVAGNVDVLSIMARGLPVSEDYDLMVDSEQLKAPLVLKKRLLLLIGVFSTGNNFERRMALRRSWMQYAAVRSGDVAVRFLIGLHQNIQVNAELWKEAQAYGDIQFMPFVDYYDLITYKAVAACILGTKILPAKYIMKTDDDAFVRIDELLSSLKEKPSNGLLYGLVAFESSPHREKDSKWYISKEEWPHNSYPPWAHGPGYIISRDVAKFVVTGHQKGELKLFKLEDVAMGIWVDQLKKSGQQVHYVNDDRFYNAGCDTGYILAHYQGPRKVLCLWEMLQKEHQPNCCE</sequence>
<reference evidence="2" key="1">
    <citation type="journal article" date="2023" name="Front. Plant Sci.">
        <title>Chromosomal-level genome assembly of Melastoma candidum provides insights into trichome evolution.</title>
        <authorList>
            <person name="Zhong Y."/>
            <person name="Wu W."/>
            <person name="Sun C."/>
            <person name="Zou P."/>
            <person name="Liu Y."/>
            <person name="Dai S."/>
            <person name="Zhou R."/>
        </authorList>
    </citation>
    <scope>NUCLEOTIDE SEQUENCE [LARGE SCALE GENOMIC DNA]</scope>
</reference>
<organism evidence="1 2">
    <name type="scientific">Melastoma candidum</name>
    <dbReference type="NCBI Taxonomy" id="119954"/>
    <lineage>
        <taxon>Eukaryota</taxon>
        <taxon>Viridiplantae</taxon>
        <taxon>Streptophyta</taxon>
        <taxon>Embryophyta</taxon>
        <taxon>Tracheophyta</taxon>
        <taxon>Spermatophyta</taxon>
        <taxon>Magnoliopsida</taxon>
        <taxon>eudicotyledons</taxon>
        <taxon>Gunneridae</taxon>
        <taxon>Pentapetalae</taxon>
        <taxon>rosids</taxon>
        <taxon>malvids</taxon>
        <taxon>Myrtales</taxon>
        <taxon>Melastomataceae</taxon>
        <taxon>Melastomatoideae</taxon>
        <taxon>Melastomateae</taxon>
        <taxon>Melastoma</taxon>
    </lineage>
</organism>
<protein>
    <submittedName>
        <fullName evidence="1">Uncharacterized protein</fullName>
    </submittedName>
</protein>
<proteinExistence type="predicted"/>
<dbReference type="Proteomes" id="UP001057402">
    <property type="component" value="Chromosome 7"/>
</dbReference>
<name>A0ACB9NPZ9_9MYRT</name>
<dbReference type="EMBL" id="CM042886">
    <property type="protein sequence ID" value="KAI4338577.1"/>
    <property type="molecule type" value="Genomic_DNA"/>
</dbReference>
<comment type="caution">
    <text evidence="1">The sequence shown here is derived from an EMBL/GenBank/DDBJ whole genome shotgun (WGS) entry which is preliminary data.</text>
</comment>
<gene>
    <name evidence="1" type="ORF">MLD38_023620</name>
</gene>
<evidence type="ECO:0000313" key="1">
    <source>
        <dbReference type="EMBL" id="KAI4338577.1"/>
    </source>
</evidence>
<evidence type="ECO:0000313" key="2">
    <source>
        <dbReference type="Proteomes" id="UP001057402"/>
    </source>
</evidence>
<accession>A0ACB9NPZ9</accession>
<keyword evidence="2" id="KW-1185">Reference proteome</keyword>